<evidence type="ECO:0000256" key="5">
    <source>
        <dbReference type="ARBA" id="ARBA00022989"/>
    </source>
</evidence>
<keyword evidence="6 7" id="KW-0472">Membrane</keyword>
<reference evidence="9 10" key="1">
    <citation type="submission" date="2019-08" db="EMBL/GenBank/DDBJ databases">
        <authorList>
            <person name="Liang Q."/>
        </authorList>
    </citation>
    <scope>NUCLEOTIDE SEQUENCE [LARGE SCALE GENOMIC DNA]</scope>
    <source>
        <strain evidence="9 10">V1718</strain>
    </source>
</reference>
<feature type="transmembrane region" description="Helical" evidence="7">
    <location>
        <begin position="36"/>
        <end position="54"/>
    </location>
</feature>
<evidence type="ECO:0000259" key="8">
    <source>
        <dbReference type="PROSITE" id="PS50928"/>
    </source>
</evidence>
<dbReference type="OrthoDB" id="9783218at2"/>
<keyword evidence="2 7" id="KW-0813">Transport</keyword>
<dbReference type="Gene3D" id="1.10.3720.10">
    <property type="entry name" value="MetI-like"/>
    <property type="match status" value="1"/>
</dbReference>
<comment type="subcellular location">
    <subcellularLocation>
        <location evidence="1 7">Cell membrane</location>
        <topology evidence="1 7">Multi-pass membrane protein</topology>
    </subcellularLocation>
</comment>
<dbReference type="InterPro" id="IPR035906">
    <property type="entry name" value="MetI-like_sf"/>
</dbReference>
<evidence type="ECO:0000256" key="3">
    <source>
        <dbReference type="ARBA" id="ARBA00022475"/>
    </source>
</evidence>
<evidence type="ECO:0000313" key="9">
    <source>
        <dbReference type="EMBL" id="QED30267.1"/>
    </source>
</evidence>
<keyword evidence="3" id="KW-1003">Cell membrane</keyword>
<name>A0A5B8XYL2_9DELT</name>
<feature type="transmembrane region" description="Helical" evidence="7">
    <location>
        <begin position="74"/>
        <end position="92"/>
    </location>
</feature>
<dbReference type="InterPro" id="IPR050366">
    <property type="entry name" value="BP-dependent_transpt_permease"/>
</dbReference>
<dbReference type="CDD" id="cd06261">
    <property type="entry name" value="TM_PBP2"/>
    <property type="match status" value="1"/>
</dbReference>
<dbReference type="GO" id="GO:0055085">
    <property type="term" value="P:transmembrane transport"/>
    <property type="evidence" value="ECO:0007669"/>
    <property type="project" value="InterPro"/>
</dbReference>
<comment type="similarity">
    <text evidence="7">Belongs to the binding-protein-dependent transport system permease family.</text>
</comment>
<dbReference type="Pfam" id="PF00528">
    <property type="entry name" value="BPD_transp_1"/>
    <property type="match status" value="1"/>
</dbReference>
<sequence length="356" mass="39510">MISIPSGVGPAHLEGLHFPWFASLFDQNFFENGLDIFFNTLLFTCPLSLVAWFGIKKTRKFANRRVYAAFRTKFVLWATLINTVVFVAAYFLDYRQPYVDYLGLAELEGVSSIFPPLKYSYRDVDVMAVVADPSWKHWLGTDREGRDVFTRILYGTRISLTIGVVAVGIYTAIGVILGGLAGYFGKWVDLAVLRLIEVMICFPTFFLILTLRGFIDDPSIFHIMLIIGITGWTGIARLVRAEFLRLKKQDFVQAAIALGLTQRRIIFRHVMPNALGPVFVAATFGVAGAILIEASLSFLGLGPATAPSWGQILTAGRETNRMVLTLAPGFAIFVTVMLLNLVGEGARDALDPKLRK</sequence>
<dbReference type="EMBL" id="CP042467">
    <property type="protein sequence ID" value="QED30267.1"/>
    <property type="molecule type" value="Genomic_DNA"/>
</dbReference>
<gene>
    <name evidence="9" type="ORF">FRD01_01575</name>
</gene>
<dbReference type="AlphaFoldDB" id="A0A5B8XYL2"/>
<proteinExistence type="inferred from homology"/>
<evidence type="ECO:0000256" key="7">
    <source>
        <dbReference type="RuleBase" id="RU363032"/>
    </source>
</evidence>
<keyword evidence="4 7" id="KW-0812">Transmembrane</keyword>
<dbReference type="PROSITE" id="PS50928">
    <property type="entry name" value="ABC_TM1"/>
    <property type="match status" value="1"/>
</dbReference>
<dbReference type="InterPro" id="IPR000515">
    <property type="entry name" value="MetI-like"/>
</dbReference>
<dbReference type="GO" id="GO:0005886">
    <property type="term" value="C:plasma membrane"/>
    <property type="evidence" value="ECO:0007669"/>
    <property type="project" value="UniProtKB-SubCell"/>
</dbReference>
<feature type="domain" description="ABC transmembrane type-1" evidence="8">
    <location>
        <begin position="156"/>
        <end position="343"/>
    </location>
</feature>
<accession>A0A5B8XYL2</accession>
<dbReference type="Proteomes" id="UP000321595">
    <property type="component" value="Chromosome"/>
</dbReference>
<evidence type="ECO:0000256" key="1">
    <source>
        <dbReference type="ARBA" id="ARBA00004651"/>
    </source>
</evidence>
<dbReference type="PANTHER" id="PTHR43386:SF1">
    <property type="entry name" value="D,D-DIPEPTIDE TRANSPORT SYSTEM PERMEASE PROTEIN DDPC-RELATED"/>
    <property type="match status" value="1"/>
</dbReference>
<feature type="transmembrane region" description="Helical" evidence="7">
    <location>
        <begin position="191"/>
        <end position="214"/>
    </location>
</feature>
<evidence type="ECO:0000256" key="4">
    <source>
        <dbReference type="ARBA" id="ARBA00022692"/>
    </source>
</evidence>
<dbReference type="SUPFAM" id="SSF161098">
    <property type="entry name" value="MetI-like"/>
    <property type="match status" value="1"/>
</dbReference>
<feature type="transmembrane region" description="Helical" evidence="7">
    <location>
        <begin position="220"/>
        <end position="239"/>
    </location>
</feature>
<evidence type="ECO:0000256" key="2">
    <source>
        <dbReference type="ARBA" id="ARBA00022448"/>
    </source>
</evidence>
<dbReference type="KEGG" id="bbae:FRD01_01575"/>
<feature type="transmembrane region" description="Helical" evidence="7">
    <location>
        <begin position="274"/>
        <end position="302"/>
    </location>
</feature>
<feature type="transmembrane region" description="Helical" evidence="7">
    <location>
        <begin position="322"/>
        <end position="343"/>
    </location>
</feature>
<keyword evidence="5 7" id="KW-1133">Transmembrane helix</keyword>
<feature type="transmembrane region" description="Helical" evidence="7">
    <location>
        <begin position="158"/>
        <end position="184"/>
    </location>
</feature>
<keyword evidence="10" id="KW-1185">Reference proteome</keyword>
<evidence type="ECO:0000256" key="6">
    <source>
        <dbReference type="ARBA" id="ARBA00023136"/>
    </source>
</evidence>
<evidence type="ECO:0000313" key="10">
    <source>
        <dbReference type="Proteomes" id="UP000321595"/>
    </source>
</evidence>
<protein>
    <submittedName>
        <fullName evidence="9">ABC transporter permease</fullName>
    </submittedName>
</protein>
<organism evidence="9 10">
    <name type="scientific">Microvenator marinus</name>
    <dbReference type="NCBI Taxonomy" id="2600177"/>
    <lineage>
        <taxon>Bacteria</taxon>
        <taxon>Deltaproteobacteria</taxon>
        <taxon>Bradymonadales</taxon>
        <taxon>Microvenatoraceae</taxon>
        <taxon>Microvenator</taxon>
    </lineage>
</organism>
<dbReference type="PANTHER" id="PTHR43386">
    <property type="entry name" value="OLIGOPEPTIDE TRANSPORT SYSTEM PERMEASE PROTEIN APPC"/>
    <property type="match status" value="1"/>
</dbReference>